<name>A0A6A6ZX20_9PLEO</name>
<gene>
    <name evidence="3" type="ORF">CC86DRAFT_419362</name>
</gene>
<feature type="compositionally biased region" description="Polar residues" evidence="2">
    <location>
        <begin position="250"/>
        <end position="264"/>
    </location>
</feature>
<evidence type="ECO:0000313" key="3">
    <source>
        <dbReference type="EMBL" id="KAF2825386.1"/>
    </source>
</evidence>
<keyword evidence="4" id="KW-1185">Reference proteome</keyword>
<dbReference type="EMBL" id="MU006228">
    <property type="protein sequence ID" value="KAF2825386.1"/>
    <property type="molecule type" value="Genomic_DNA"/>
</dbReference>
<evidence type="ECO:0000256" key="2">
    <source>
        <dbReference type="SAM" id="MobiDB-lite"/>
    </source>
</evidence>
<feature type="coiled-coil region" evidence="1">
    <location>
        <begin position="182"/>
        <end position="236"/>
    </location>
</feature>
<sequence length="307" mass="35139">MFKPLSTAYSTELTNHLHQSQGLVPIKKGDFFLLFWKAWRTVFTNTELVRKSFEATRVWPKNRQVVLKRFNKQTSDRGLQPSSPVGLNENTWLQLERLLRATVADKTSNEARALGEKLHHFQVENELLHYENKGLRKALKTKKKHKKTGRALDLQQHEEYHGGAVFWSPRAIREARYRESVRGQEEERLQLQKADAKKLRESNNLLKKKLAEEKRVAREEAKVVRERERAEKAAARTAKIEADNTRKAIKQSQVGKRKALSSSWPKAKRVRASGGDGGVGMVEVAAPPPPPRISSSGRAIKPTRKFK</sequence>
<protein>
    <submittedName>
        <fullName evidence="3">Uncharacterized protein</fullName>
    </submittedName>
</protein>
<dbReference type="AlphaFoldDB" id="A0A6A6ZX20"/>
<organism evidence="3 4">
    <name type="scientific">Ophiobolus disseminans</name>
    <dbReference type="NCBI Taxonomy" id="1469910"/>
    <lineage>
        <taxon>Eukaryota</taxon>
        <taxon>Fungi</taxon>
        <taxon>Dikarya</taxon>
        <taxon>Ascomycota</taxon>
        <taxon>Pezizomycotina</taxon>
        <taxon>Dothideomycetes</taxon>
        <taxon>Pleosporomycetidae</taxon>
        <taxon>Pleosporales</taxon>
        <taxon>Pleosporineae</taxon>
        <taxon>Phaeosphaeriaceae</taxon>
        <taxon>Ophiobolus</taxon>
    </lineage>
</organism>
<proteinExistence type="predicted"/>
<keyword evidence="1" id="KW-0175">Coiled coil</keyword>
<feature type="region of interest" description="Disordered" evidence="2">
    <location>
        <begin position="245"/>
        <end position="307"/>
    </location>
</feature>
<reference evidence="3" key="1">
    <citation type="journal article" date="2020" name="Stud. Mycol.">
        <title>101 Dothideomycetes genomes: a test case for predicting lifestyles and emergence of pathogens.</title>
        <authorList>
            <person name="Haridas S."/>
            <person name="Albert R."/>
            <person name="Binder M."/>
            <person name="Bloem J."/>
            <person name="Labutti K."/>
            <person name="Salamov A."/>
            <person name="Andreopoulos B."/>
            <person name="Baker S."/>
            <person name="Barry K."/>
            <person name="Bills G."/>
            <person name="Bluhm B."/>
            <person name="Cannon C."/>
            <person name="Castanera R."/>
            <person name="Culley D."/>
            <person name="Daum C."/>
            <person name="Ezra D."/>
            <person name="Gonzalez J."/>
            <person name="Henrissat B."/>
            <person name="Kuo A."/>
            <person name="Liang C."/>
            <person name="Lipzen A."/>
            <person name="Lutzoni F."/>
            <person name="Magnuson J."/>
            <person name="Mondo S."/>
            <person name="Nolan M."/>
            <person name="Ohm R."/>
            <person name="Pangilinan J."/>
            <person name="Park H.-J."/>
            <person name="Ramirez L."/>
            <person name="Alfaro M."/>
            <person name="Sun H."/>
            <person name="Tritt A."/>
            <person name="Yoshinaga Y."/>
            <person name="Zwiers L.-H."/>
            <person name="Turgeon B."/>
            <person name="Goodwin S."/>
            <person name="Spatafora J."/>
            <person name="Crous P."/>
            <person name="Grigoriev I."/>
        </authorList>
    </citation>
    <scope>NUCLEOTIDE SEQUENCE</scope>
    <source>
        <strain evidence="3">CBS 113818</strain>
    </source>
</reference>
<dbReference type="OrthoDB" id="3795213at2759"/>
<accession>A0A6A6ZX20</accession>
<evidence type="ECO:0000313" key="4">
    <source>
        <dbReference type="Proteomes" id="UP000799424"/>
    </source>
</evidence>
<dbReference type="Proteomes" id="UP000799424">
    <property type="component" value="Unassembled WGS sequence"/>
</dbReference>
<evidence type="ECO:0000256" key="1">
    <source>
        <dbReference type="SAM" id="Coils"/>
    </source>
</evidence>